<dbReference type="RefSeq" id="WP_123610057.1">
    <property type="nucleotide sequence ID" value="NZ_RJVG01000008.1"/>
</dbReference>
<protein>
    <submittedName>
        <fullName evidence="1">TetR family transcriptional regulator</fullName>
    </submittedName>
</protein>
<dbReference type="OrthoDB" id="66596at2"/>
<dbReference type="InterPro" id="IPR036271">
    <property type="entry name" value="Tet_transcr_reg_TetR-rel_C_sf"/>
</dbReference>
<gene>
    <name evidence="1" type="ORF">EDD66_10867</name>
</gene>
<reference evidence="1 2" key="1">
    <citation type="submission" date="2018-11" db="EMBL/GenBank/DDBJ databases">
        <title>Genomic Encyclopedia of Type Strains, Phase IV (KMG-IV): sequencing the most valuable type-strain genomes for metagenomic binning, comparative biology and taxonomic classification.</title>
        <authorList>
            <person name="Goeker M."/>
        </authorList>
    </citation>
    <scope>NUCLEOTIDE SEQUENCE [LARGE SCALE GENOMIC DNA]</scope>
    <source>
        <strain evidence="1 2">DSM 26537</strain>
    </source>
</reference>
<dbReference type="EMBL" id="RJVG01000008">
    <property type="protein sequence ID" value="ROR26345.1"/>
    <property type="molecule type" value="Genomic_DNA"/>
</dbReference>
<sequence>MPPKEKVTKEEIINTAINIVREKGIENLNARNLARKMGCSVHPIFRGYHSMEGLKTEIYKMVEHIYNQQMLNAVEHGEDGFLNMGLAYINFAKDEKNLFKLLFMSDAFREQGIMDIAGTTEGDDEVLDMICQRTGLGKKSARELYTGIWLTTHGIASMIATNSCRFSDEENRRLLNNSFMGLLMKLKKEEEQSL</sequence>
<organism evidence="1 2">
    <name type="scientific">Mobilisporobacter senegalensis</name>
    <dbReference type="NCBI Taxonomy" id="1329262"/>
    <lineage>
        <taxon>Bacteria</taxon>
        <taxon>Bacillati</taxon>
        <taxon>Bacillota</taxon>
        <taxon>Clostridia</taxon>
        <taxon>Lachnospirales</taxon>
        <taxon>Lachnospiraceae</taxon>
        <taxon>Mobilisporobacter</taxon>
    </lineage>
</organism>
<name>A0A3N1XI51_9FIRM</name>
<evidence type="ECO:0000313" key="1">
    <source>
        <dbReference type="EMBL" id="ROR26345.1"/>
    </source>
</evidence>
<proteinExistence type="predicted"/>
<dbReference type="AlphaFoldDB" id="A0A3N1XI51"/>
<dbReference type="SUPFAM" id="SSF46689">
    <property type="entry name" value="Homeodomain-like"/>
    <property type="match status" value="1"/>
</dbReference>
<accession>A0A3N1XI51</accession>
<evidence type="ECO:0000313" key="2">
    <source>
        <dbReference type="Proteomes" id="UP000273083"/>
    </source>
</evidence>
<comment type="caution">
    <text evidence="1">The sequence shown here is derived from an EMBL/GenBank/DDBJ whole genome shotgun (WGS) entry which is preliminary data.</text>
</comment>
<dbReference type="Proteomes" id="UP000273083">
    <property type="component" value="Unassembled WGS sequence"/>
</dbReference>
<keyword evidence="2" id="KW-1185">Reference proteome</keyword>
<dbReference type="Gene3D" id="1.10.357.10">
    <property type="entry name" value="Tetracycline Repressor, domain 2"/>
    <property type="match status" value="1"/>
</dbReference>
<dbReference type="InterPro" id="IPR009057">
    <property type="entry name" value="Homeodomain-like_sf"/>
</dbReference>
<dbReference type="SUPFAM" id="SSF48498">
    <property type="entry name" value="Tetracyclin repressor-like, C-terminal domain"/>
    <property type="match status" value="1"/>
</dbReference>